<dbReference type="InterPro" id="IPR013320">
    <property type="entry name" value="ConA-like_dom_sf"/>
</dbReference>
<keyword evidence="1 4" id="KW-0732">Signal</keyword>
<sequence length="1114" mass="120488">MKRLLSMFSVFLATALLAAGAAPKPNVIFILCDDLGYGDIGVFYQNLRKANNDRSEPWHFTPKLDAVAAEGLQLPHHYCPAPVCAPSRASLLLGVHQGHANIRDNQFDKALESNHTLGTVLKGAGYATACIGKWGLQGSGSTPTAWAAYPTKRGFDYYYGYVRHGDGHEHYPKEGTYQGAKEVWDMNTEVSASLDKCYTADLWTARAKKWIVDQHAASSSQPFFLYLAYDTPHATCELPTMAYPAGGGLTGGLQWQGTPGAMINTAGGTVDGYMHPDYTGQTYDSDKNASTAEVAWPNVMKRYATTVRRLDDCVGDLIQTLKDLGIDNNTLIVFTTDNGVSDESYLSTAMQPYFFNSFGPFDGIKRDCWEGGARVGALVRWPAGIPGNRVSNLPSQFQDWMPTFAELAGVPVPARVDGVSLVPTLENISGQKTPQVYTEYYFAGSTPSYSEFDVAKRGRARNQMQLIRSGNYVGVRYNIQSHADNFEIYDIVNDPKESVNLASTLTALQQQMKDKVLRMRRSDSGAARPYDSEQVPPLTPLQTTSGVEWKAYTGSFPWLPELTNLTPVSGGTVGIPSLAIRPQDNDVALLFTGYLNVPGDGSYTFYLNADTRAFLRIHEAAVIDADFGYAGGTEKSAVMNLKAGKHPFRLYYARGSTGTPALSLQWSGPGVTRQAIAASAFSRDGIGVNTPPQTVDDTVLIQQDAATTLAVLANDSDDGQPQALSIASVTTPRSGTAVISGTQIVYTPTTGFLGEDFFTYTATDGTSSAIATVRVTVAYADGDYWFPFNQTSGLTTREAGGYRAATLTGFTVDPAQWVAGHSDKGLQFDGVDDCVGVDNFNGITGTNARTCSAWVKTTGTGQMPVIAWGPNSTGNKWTFLIQSGQPRIEVTGGFLQAGHAVNDGQWHHIACTFTNDGTPNVTDTKLYIDGVLETTFAASGSATVNTSGSAVKIGGDIQSRFFTGTLDDARIHGRALSATEIAAQAAETNNGAAIWQRRYFGIASFDWNADDDRDGRNRLFEYAFGTQPRIRDSTPVASTSRDDGYLRITYPRRRAGSHSLSYVVQASADLIDWTTLTTVEVSSVPAGDFDQVTSRTTIPALTERLFMRVRVTGP</sequence>
<dbReference type="SMART" id="SM00560">
    <property type="entry name" value="LamGL"/>
    <property type="match status" value="1"/>
</dbReference>
<keyword evidence="6" id="KW-0378">Hydrolase</keyword>
<dbReference type="InterPro" id="IPR000917">
    <property type="entry name" value="Sulfatase_N"/>
</dbReference>
<evidence type="ECO:0000256" key="2">
    <source>
        <dbReference type="ARBA" id="ARBA00023157"/>
    </source>
</evidence>
<feature type="signal peptide" evidence="4">
    <location>
        <begin position="1"/>
        <end position="18"/>
    </location>
</feature>
<evidence type="ECO:0000256" key="1">
    <source>
        <dbReference type="ARBA" id="ARBA00022729"/>
    </source>
</evidence>
<organism evidence="6 7">
    <name type="scientific">Luteolibacter ambystomatis</name>
    <dbReference type="NCBI Taxonomy" id="2824561"/>
    <lineage>
        <taxon>Bacteria</taxon>
        <taxon>Pseudomonadati</taxon>
        <taxon>Verrucomicrobiota</taxon>
        <taxon>Verrucomicrobiia</taxon>
        <taxon>Verrucomicrobiales</taxon>
        <taxon>Verrucomicrobiaceae</taxon>
        <taxon>Luteolibacter</taxon>
    </lineage>
</organism>
<dbReference type="InterPro" id="IPR037524">
    <property type="entry name" value="PA14/GLEYA"/>
</dbReference>
<dbReference type="AlphaFoldDB" id="A0A975G866"/>
<gene>
    <name evidence="6" type="ORF">KBB96_19960</name>
</gene>
<dbReference type="SUPFAM" id="SSF53649">
    <property type="entry name" value="Alkaline phosphatase-like"/>
    <property type="match status" value="1"/>
</dbReference>
<evidence type="ECO:0000313" key="7">
    <source>
        <dbReference type="Proteomes" id="UP000676169"/>
    </source>
</evidence>
<dbReference type="SUPFAM" id="SSF56988">
    <property type="entry name" value="Anthrax protective antigen"/>
    <property type="match status" value="1"/>
</dbReference>
<dbReference type="Pfam" id="PF07691">
    <property type="entry name" value="PA14"/>
    <property type="match status" value="1"/>
</dbReference>
<reference evidence="6" key="1">
    <citation type="submission" date="2021-04" db="EMBL/GenBank/DDBJ databases">
        <title>Luteolibacter sp. 32A isolated from the skin of an Anderson's salamander (Ambystoma andersonii).</title>
        <authorList>
            <person name="Spergser J."/>
            <person name="Busse H.-J."/>
        </authorList>
    </citation>
    <scope>NUCLEOTIDE SEQUENCE</scope>
    <source>
        <strain evidence="6">32A</strain>
    </source>
</reference>
<dbReference type="EMBL" id="CP073100">
    <property type="protein sequence ID" value="QUE51117.1"/>
    <property type="molecule type" value="Genomic_DNA"/>
</dbReference>
<dbReference type="Gene3D" id="3.40.720.10">
    <property type="entry name" value="Alkaline Phosphatase, subunit A"/>
    <property type="match status" value="1"/>
</dbReference>
<dbReference type="RefSeq" id="WP_211631256.1">
    <property type="nucleotide sequence ID" value="NZ_CP073100.1"/>
</dbReference>
<evidence type="ECO:0000259" key="5">
    <source>
        <dbReference type="PROSITE" id="PS51820"/>
    </source>
</evidence>
<evidence type="ECO:0000256" key="3">
    <source>
        <dbReference type="SAM" id="MobiDB-lite"/>
    </source>
</evidence>
<feature type="domain" description="PA14" evidence="5">
    <location>
        <begin position="542"/>
        <end position="680"/>
    </location>
</feature>
<dbReference type="InterPro" id="IPR011658">
    <property type="entry name" value="PA14_dom"/>
</dbReference>
<accession>A0A975G866</accession>
<dbReference type="PANTHER" id="PTHR43751">
    <property type="entry name" value="SULFATASE"/>
    <property type="match status" value="1"/>
</dbReference>
<keyword evidence="2" id="KW-1015">Disulfide bond</keyword>
<protein>
    <submittedName>
        <fullName evidence="6">Sulfatase-like hydrolase/transferase</fullName>
    </submittedName>
</protein>
<dbReference type="Proteomes" id="UP000676169">
    <property type="component" value="Chromosome"/>
</dbReference>
<dbReference type="Pfam" id="PF00884">
    <property type="entry name" value="Sulfatase"/>
    <property type="match status" value="1"/>
</dbReference>
<dbReference type="InterPro" id="IPR052701">
    <property type="entry name" value="GAG_Ulvan_Degrading_Sulfatases"/>
</dbReference>
<keyword evidence="7" id="KW-1185">Reference proteome</keyword>
<name>A0A975G866_9BACT</name>
<dbReference type="SUPFAM" id="SSF49899">
    <property type="entry name" value="Concanavalin A-like lectins/glucanases"/>
    <property type="match status" value="1"/>
</dbReference>
<dbReference type="GO" id="GO:0016787">
    <property type="term" value="F:hydrolase activity"/>
    <property type="evidence" value="ECO:0007669"/>
    <property type="project" value="UniProtKB-KW"/>
</dbReference>
<dbReference type="Pfam" id="PF17963">
    <property type="entry name" value="Big_9"/>
    <property type="match status" value="1"/>
</dbReference>
<evidence type="ECO:0000256" key="4">
    <source>
        <dbReference type="SAM" id="SignalP"/>
    </source>
</evidence>
<feature type="chain" id="PRO_5037722006" evidence="4">
    <location>
        <begin position="19"/>
        <end position="1114"/>
    </location>
</feature>
<dbReference type="PROSITE" id="PS51820">
    <property type="entry name" value="PA14"/>
    <property type="match status" value="1"/>
</dbReference>
<dbReference type="Gene3D" id="2.60.120.200">
    <property type="match status" value="1"/>
</dbReference>
<dbReference type="Pfam" id="PF13385">
    <property type="entry name" value="Laminin_G_3"/>
    <property type="match status" value="1"/>
</dbReference>
<dbReference type="KEGG" id="lamb:KBB96_19960"/>
<dbReference type="PANTHER" id="PTHR43751:SF3">
    <property type="entry name" value="SULFATASE N-TERMINAL DOMAIN-CONTAINING PROTEIN"/>
    <property type="match status" value="1"/>
</dbReference>
<dbReference type="Gene3D" id="2.60.120.380">
    <property type="match status" value="1"/>
</dbReference>
<dbReference type="SMART" id="SM00758">
    <property type="entry name" value="PA14"/>
    <property type="match status" value="1"/>
</dbReference>
<feature type="region of interest" description="Disordered" evidence="3">
    <location>
        <begin position="519"/>
        <end position="539"/>
    </location>
</feature>
<proteinExistence type="predicted"/>
<evidence type="ECO:0000313" key="6">
    <source>
        <dbReference type="EMBL" id="QUE51117.1"/>
    </source>
</evidence>
<dbReference type="InterPro" id="IPR017850">
    <property type="entry name" value="Alkaline_phosphatase_core_sf"/>
</dbReference>
<dbReference type="InterPro" id="IPR006558">
    <property type="entry name" value="LamG-like"/>
</dbReference>
<dbReference type="Gene3D" id="2.60.40.3440">
    <property type="match status" value="1"/>
</dbReference>